<dbReference type="PANTHER" id="PTHR13237">
    <property type="entry name" value="SOMETHING ABOUT SILENCING PROTEIN 10-RELATED"/>
    <property type="match status" value="1"/>
</dbReference>
<protein>
    <submittedName>
        <fullName evidence="2">Uncharacterized protein</fullName>
    </submittedName>
</protein>
<proteinExistence type="predicted"/>
<dbReference type="VEuPathDB" id="FungiDB:SI65_00013"/>
<accession>A0A1E3BN90</accession>
<feature type="region of interest" description="Disordered" evidence="1">
    <location>
        <begin position="267"/>
        <end position="384"/>
    </location>
</feature>
<dbReference type="GO" id="GO:0032040">
    <property type="term" value="C:small-subunit processome"/>
    <property type="evidence" value="ECO:0007669"/>
    <property type="project" value="TreeGrafter"/>
</dbReference>
<feature type="region of interest" description="Disordered" evidence="1">
    <location>
        <begin position="30"/>
        <end position="49"/>
    </location>
</feature>
<reference evidence="2 3" key="1">
    <citation type="journal article" date="2016" name="BMC Genomics">
        <title>Comparative genomic and transcriptomic analyses of the Fuzhuan brick tea-fermentation fungus Aspergillus cristatus.</title>
        <authorList>
            <person name="Ge Y."/>
            <person name="Wang Y."/>
            <person name="Liu Y."/>
            <person name="Tan Y."/>
            <person name="Ren X."/>
            <person name="Zhang X."/>
            <person name="Hyde K.D."/>
            <person name="Liu Y."/>
            <person name="Liu Z."/>
        </authorList>
    </citation>
    <scope>NUCLEOTIDE SEQUENCE [LARGE SCALE GENOMIC DNA]</scope>
    <source>
        <strain evidence="2 3">GZAAS20.1005</strain>
    </source>
</reference>
<sequence>MAATATQSEAAPQDISTLLETITSCLSGTGSSLPKAAKDEPTDASIDPPQEGISLLNTKSELLLSYLHNLVFLTIFQLRGLSSEDSAEEENQSLQEDVVKKLTELRVYLERGVRPLEGRLKYQVDKVVKAAEDAERDGRNAPGPTKSKTKKAPKSDEDESGSEEASSGSEDEESEDEEDIDEMAYRPNVSAFSQGVEAQAKPTKSDITEQKAPSDGIYRPPKIMPTALPTTERREREDRRPRRSNVIDEFVNAEMSSAPTMEASIGSAIRSGGRHTRSQKEKDHEEERRAYEETNFVRLPKLSKEEQKKQRGRRGPESTFGGEDWKGLTEGADRIARLTQRGKGSGSALDKSRKRKTTEDMPRGDGAVGQIFDKRRKKVDSWKR</sequence>
<evidence type="ECO:0000313" key="2">
    <source>
        <dbReference type="EMBL" id="ODM22425.1"/>
    </source>
</evidence>
<dbReference type="Pfam" id="PF04000">
    <property type="entry name" value="Sas10_Utp3"/>
    <property type="match status" value="1"/>
</dbReference>
<dbReference type="PANTHER" id="PTHR13237:SF9">
    <property type="entry name" value="NEUROGUIDIN"/>
    <property type="match status" value="1"/>
</dbReference>
<feature type="compositionally biased region" description="Basic and acidic residues" evidence="1">
    <location>
        <begin position="278"/>
        <end position="292"/>
    </location>
</feature>
<dbReference type="AlphaFoldDB" id="A0A1E3BN90"/>
<name>A0A1E3BN90_ASPCR</name>
<dbReference type="InterPro" id="IPR007146">
    <property type="entry name" value="Sas10/Utp3/C1D"/>
</dbReference>
<evidence type="ECO:0000256" key="1">
    <source>
        <dbReference type="SAM" id="MobiDB-lite"/>
    </source>
</evidence>
<dbReference type="GO" id="GO:0000462">
    <property type="term" value="P:maturation of SSU-rRNA from tricistronic rRNA transcript (SSU-rRNA, 5.8S rRNA, LSU-rRNA)"/>
    <property type="evidence" value="ECO:0007669"/>
    <property type="project" value="TreeGrafter"/>
</dbReference>
<evidence type="ECO:0000313" key="3">
    <source>
        <dbReference type="Proteomes" id="UP000094569"/>
    </source>
</evidence>
<feature type="compositionally biased region" description="Basic and acidic residues" evidence="1">
    <location>
        <begin position="323"/>
        <end position="336"/>
    </location>
</feature>
<feature type="region of interest" description="Disordered" evidence="1">
    <location>
        <begin position="132"/>
        <end position="246"/>
    </location>
</feature>
<comment type="caution">
    <text evidence="2">The sequence shown here is derived from an EMBL/GenBank/DDBJ whole genome shotgun (WGS) entry which is preliminary data.</text>
</comment>
<dbReference type="STRING" id="573508.A0A1E3BN90"/>
<feature type="compositionally biased region" description="Acidic residues" evidence="1">
    <location>
        <begin position="169"/>
        <end position="182"/>
    </location>
</feature>
<gene>
    <name evidence="2" type="ORF">SI65_00013</name>
</gene>
<keyword evidence="3" id="KW-1185">Reference proteome</keyword>
<dbReference type="EMBL" id="JXNT01000001">
    <property type="protein sequence ID" value="ODM22425.1"/>
    <property type="molecule type" value="Genomic_DNA"/>
</dbReference>
<organism evidence="2 3">
    <name type="scientific">Aspergillus cristatus</name>
    <name type="common">Chinese Fuzhuan brick tea-fermentation fungus</name>
    <name type="synonym">Eurotium cristatum</name>
    <dbReference type="NCBI Taxonomy" id="573508"/>
    <lineage>
        <taxon>Eukaryota</taxon>
        <taxon>Fungi</taxon>
        <taxon>Dikarya</taxon>
        <taxon>Ascomycota</taxon>
        <taxon>Pezizomycotina</taxon>
        <taxon>Eurotiomycetes</taxon>
        <taxon>Eurotiomycetidae</taxon>
        <taxon>Eurotiales</taxon>
        <taxon>Aspergillaceae</taxon>
        <taxon>Aspergillus</taxon>
        <taxon>Aspergillus subgen. Aspergillus</taxon>
    </lineage>
</organism>
<feature type="compositionally biased region" description="Basic and acidic residues" evidence="1">
    <location>
        <begin position="231"/>
        <end position="240"/>
    </location>
</feature>
<dbReference type="Proteomes" id="UP000094569">
    <property type="component" value="Unassembled WGS sequence"/>
</dbReference>
<dbReference type="OrthoDB" id="203440at2759"/>